<comment type="caution">
    <text evidence="9">The sequence shown here is derived from an EMBL/GenBank/DDBJ whole genome shotgun (WGS) entry which is preliminary data.</text>
</comment>
<keyword evidence="6 7" id="KW-0472">Membrane</keyword>
<dbReference type="PANTHER" id="PTHR42718:SF42">
    <property type="entry name" value="EXPORT PROTEIN"/>
    <property type="match status" value="1"/>
</dbReference>
<dbReference type="NCBIfam" id="TIGR00711">
    <property type="entry name" value="efflux_EmrB"/>
    <property type="match status" value="1"/>
</dbReference>
<dbReference type="InterPro" id="IPR036259">
    <property type="entry name" value="MFS_trans_sf"/>
</dbReference>
<feature type="transmembrane region" description="Helical" evidence="7">
    <location>
        <begin position="303"/>
        <end position="322"/>
    </location>
</feature>
<dbReference type="PRINTS" id="PR01036">
    <property type="entry name" value="TCRTETB"/>
</dbReference>
<dbReference type="Pfam" id="PF07690">
    <property type="entry name" value="MFS_1"/>
    <property type="match status" value="1"/>
</dbReference>
<evidence type="ECO:0000259" key="8">
    <source>
        <dbReference type="PROSITE" id="PS50850"/>
    </source>
</evidence>
<feature type="transmembrane region" description="Helical" evidence="7">
    <location>
        <begin position="55"/>
        <end position="74"/>
    </location>
</feature>
<feature type="transmembrane region" description="Helical" evidence="7">
    <location>
        <begin position="204"/>
        <end position="222"/>
    </location>
</feature>
<dbReference type="Gene3D" id="1.20.1720.10">
    <property type="entry name" value="Multidrug resistance protein D"/>
    <property type="match status" value="2"/>
</dbReference>
<keyword evidence="10" id="KW-1185">Reference proteome</keyword>
<keyword evidence="4 7" id="KW-0812">Transmembrane</keyword>
<feature type="transmembrane region" description="Helical" evidence="7">
    <location>
        <begin position="108"/>
        <end position="130"/>
    </location>
</feature>
<feature type="domain" description="Major facilitator superfamily (MFS) profile" evidence="8">
    <location>
        <begin position="17"/>
        <end position="495"/>
    </location>
</feature>
<accession>A0ABV7Y8B2</accession>
<feature type="transmembrane region" description="Helical" evidence="7">
    <location>
        <begin position="142"/>
        <end position="164"/>
    </location>
</feature>
<dbReference type="RefSeq" id="WP_205114018.1">
    <property type="nucleotide sequence ID" value="NZ_JAFBCM010000001.1"/>
</dbReference>
<evidence type="ECO:0000256" key="4">
    <source>
        <dbReference type="ARBA" id="ARBA00022692"/>
    </source>
</evidence>
<feature type="transmembrane region" description="Helical" evidence="7">
    <location>
        <begin position="83"/>
        <end position="102"/>
    </location>
</feature>
<feature type="transmembrane region" description="Helical" evidence="7">
    <location>
        <begin position="467"/>
        <end position="491"/>
    </location>
</feature>
<feature type="transmembrane region" description="Helical" evidence="7">
    <location>
        <begin position="170"/>
        <end position="192"/>
    </location>
</feature>
<evidence type="ECO:0000256" key="5">
    <source>
        <dbReference type="ARBA" id="ARBA00022989"/>
    </source>
</evidence>
<dbReference type="InterPro" id="IPR011701">
    <property type="entry name" value="MFS"/>
</dbReference>
<dbReference type="Proteomes" id="UP001595699">
    <property type="component" value="Unassembled WGS sequence"/>
</dbReference>
<gene>
    <name evidence="9" type="ORF">ACFOUW_11880</name>
</gene>
<evidence type="ECO:0000256" key="1">
    <source>
        <dbReference type="ARBA" id="ARBA00004651"/>
    </source>
</evidence>
<proteinExistence type="predicted"/>
<evidence type="ECO:0000256" key="7">
    <source>
        <dbReference type="SAM" id="Phobius"/>
    </source>
</evidence>
<comment type="subcellular location">
    <subcellularLocation>
        <location evidence="1">Cell membrane</location>
        <topology evidence="1">Multi-pass membrane protein</topology>
    </subcellularLocation>
</comment>
<dbReference type="PANTHER" id="PTHR42718">
    <property type="entry name" value="MAJOR FACILITATOR SUPERFAMILY MULTIDRUG TRANSPORTER MFSC"/>
    <property type="match status" value="1"/>
</dbReference>
<feature type="transmembrane region" description="Helical" evidence="7">
    <location>
        <begin position="334"/>
        <end position="353"/>
    </location>
</feature>
<dbReference type="CDD" id="cd17321">
    <property type="entry name" value="MFS_MMR_MDR_like"/>
    <property type="match status" value="1"/>
</dbReference>
<feature type="transmembrane region" description="Helical" evidence="7">
    <location>
        <begin position="359"/>
        <end position="376"/>
    </location>
</feature>
<dbReference type="EMBL" id="JBHRZH010000009">
    <property type="protein sequence ID" value="MFC3761540.1"/>
    <property type="molecule type" value="Genomic_DNA"/>
</dbReference>
<keyword evidence="2" id="KW-0813">Transport</keyword>
<organism evidence="9 10">
    <name type="scientific">Tenggerimyces flavus</name>
    <dbReference type="NCBI Taxonomy" id="1708749"/>
    <lineage>
        <taxon>Bacteria</taxon>
        <taxon>Bacillati</taxon>
        <taxon>Actinomycetota</taxon>
        <taxon>Actinomycetes</taxon>
        <taxon>Propionibacteriales</taxon>
        <taxon>Nocardioidaceae</taxon>
        <taxon>Tenggerimyces</taxon>
    </lineage>
</organism>
<keyword evidence="3" id="KW-1003">Cell membrane</keyword>
<feature type="transmembrane region" description="Helical" evidence="7">
    <location>
        <begin position="269"/>
        <end position="291"/>
    </location>
</feature>
<evidence type="ECO:0000313" key="10">
    <source>
        <dbReference type="Proteomes" id="UP001595699"/>
    </source>
</evidence>
<name>A0ABV7Y8B2_9ACTN</name>
<sequence>MSAPVTESAGHPRRWWILGALCLTLFVVVIDNTVLSVALPSLMTGLGASTSDLQWIVSAYPLVFAGLLLTSGALSDRFGRKRWLLIGVALFGVGSAAAAYAGSVELLVAARGFMAIGGSMIMPTTLSILMQVFPQAEMPRAIATWSAIAALGVAGGPVLGGFLIEHFWWGSVFLINIPIAVASLIACSRLLPETRDPVKRRADVGGSLLSIVMMSSLVYAVIELPENGWTAPTLVPAGIAVAAAVAFAFWEARHPEPMIDLSLLRVRRFVGSVTVGLLIMFGIAGSIFVLTQHLQLNLGYTPLEAGLAIVPEAVLLMVGSSISPQLMRRLGIRATIALGLVLCAGSLFVLATAGVGDGYLPVGIALGLLGLGAGIASPPASQTLMSAIPVERAGIGSAMNSTVTEVGNALGVAVLGSVLAAVYASGLPSGLPSEATKSLGATMGEALRLGGQAGAELLAAAREAFTGAMSVTVTIGAIFVLASAVVGMILLPKRLPGMEAAPPAADDQKESVSA</sequence>
<evidence type="ECO:0000313" key="9">
    <source>
        <dbReference type="EMBL" id="MFC3761540.1"/>
    </source>
</evidence>
<evidence type="ECO:0000256" key="3">
    <source>
        <dbReference type="ARBA" id="ARBA00022475"/>
    </source>
</evidence>
<evidence type="ECO:0000256" key="6">
    <source>
        <dbReference type="ARBA" id="ARBA00023136"/>
    </source>
</evidence>
<evidence type="ECO:0000256" key="2">
    <source>
        <dbReference type="ARBA" id="ARBA00022448"/>
    </source>
</evidence>
<dbReference type="InterPro" id="IPR004638">
    <property type="entry name" value="EmrB-like"/>
</dbReference>
<protein>
    <submittedName>
        <fullName evidence="9">MFS transporter</fullName>
    </submittedName>
</protein>
<dbReference type="InterPro" id="IPR005829">
    <property type="entry name" value="Sugar_transporter_CS"/>
</dbReference>
<dbReference type="PROSITE" id="PS00216">
    <property type="entry name" value="SUGAR_TRANSPORT_1"/>
    <property type="match status" value="1"/>
</dbReference>
<feature type="transmembrane region" description="Helical" evidence="7">
    <location>
        <begin position="228"/>
        <end position="249"/>
    </location>
</feature>
<dbReference type="InterPro" id="IPR020846">
    <property type="entry name" value="MFS_dom"/>
</dbReference>
<dbReference type="PROSITE" id="PS50850">
    <property type="entry name" value="MFS"/>
    <property type="match status" value="1"/>
</dbReference>
<dbReference type="SUPFAM" id="SSF103473">
    <property type="entry name" value="MFS general substrate transporter"/>
    <property type="match status" value="1"/>
</dbReference>
<keyword evidence="5 7" id="KW-1133">Transmembrane helix</keyword>
<reference evidence="10" key="1">
    <citation type="journal article" date="2019" name="Int. J. Syst. Evol. Microbiol.">
        <title>The Global Catalogue of Microorganisms (GCM) 10K type strain sequencing project: providing services to taxonomists for standard genome sequencing and annotation.</title>
        <authorList>
            <consortium name="The Broad Institute Genomics Platform"/>
            <consortium name="The Broad Institute Genome Sequencing Center for Infectious Disease"/>
            <person name="Wu L."/>
            <person name="Ma J."/>
        </authorList>
    </citation>
    <scope>NUCLEOTIDE SEQUENCE [LARGE SCALE GENOMIC DNA]</scope>
    <source>
        <strain evidence="10">CGMCC 4.7241</strain>
    </source>
</reference>
<feature type="transmembrane region" description="Helical" evidence="7">
    <location>
        <begin position="15"/>
        <end position="35"/>
    </location>
</feature>
<feature type="transmembrane region" description="Helical" evidence="7">
    <location>
        <begin position="406"/>
        <end position="424"/>
    </location>
</feature>